<evidence type="ECO:0000313" key="2">
    <source>
        <dbReference type="Proteomes" id="UP000478995"/>
    </source>
</evidence>
<dbReference type="AlphaFoldDB" id="A0A6B4G5M5"/>
<organism evidence="1 2">
    <name type="scientific">Clostridium botulinum</name>
    <dbReference type="NCBI Taxonomy" id="1491"/>
    <lineage>
        <taxon>Bacteria</taxon>
        <taxon>Bacillati</taxon>
        <taxon>Bacillota</taxon>
        <taxon>Clostridia</taxon>
        <taxon>Eubacteriales</taxon>
        <taxon>Clostridiaceae</taxon>
        <taxon>Clostridium</taxon>
    </lineage>
</organism>
<dbReference type="RefSeq" id="WP_061315938.1">
    <property type="nucleotide sequence ID" value="NZ_CP022395.1"/>
</dbReference>
<sequence length="312" mass="36451">MTSYRLYPPFLYSPEEDDFSKVWESFCLKLLKAEMGTQEIERRNPPESGVDLYGKENKIAYQCKSVTKDGKFNVTKVKKSLDSALKIKETLPWKEYVICSNVNLTGKQINEIKSYNKEISIDTKGHDYWVGLCEKFPKIVERNFRKIVEIPYGLISSDFNIITNPKYNEFQEKLKINPIKILFYSEKHDKFYKLQASSQMTVNNLLFILRSFLRLDEVFKETGGKVAVKDSVIFNNIEYSYNEGEKLLDDLKIKDNSTIFYCLKYKIANHSESVLQCNPDELEYNVEEIERNIFMNFDKRVGKLLNGNDGVN</sequence>
<gene>
    <name evidence="1" type="ORF">FC794_13005</name>
</gene>
<proteinExistence type="predicted"/>
<reference evidence="1 2" key="1">
    <citation type="submission" date="2019-04" db="EMBL/GenBank/DDBJ databases">
        <title>Genome sequencing of Clostridium botulinum Groups I-IV and Clostridium butyricum.</title>
        <authorList>
            <person name="Brunt J."/>
            <person name="Van Vliet A.H.M."/>
            <person name="Stringer S.C."/>
            <person name="Carter A.T."/>
            <person name="Peck M.W."/>
        </authorList>
    </citation>
    <scope>NUCLEOTIDE SEQUENCE [LARGE SCALE GENOMIC DNA]</scope>
    <source>
        <strain evidence="1 2">IFR 18/037</strain>
    </source>
</reference>
<dbReference type="EMBL" id="SWOY01000004">
    <property type="protein sequence ID" value="NFG17689.1"/>
    <property type="molecule type" value="Genomic_DNA"/>
</dbReference>
<name>A0A6B4G5M5_CLOBO</name>
<evidence type="ECO:0000313" key="1">
    <source>
        <dbReference type="EMBL" id="NFG17689.1"/>
    </source>
</evidence>
<protein>
    <recommendedName>
        <fullName evidence="3">Restriction endonuclease</fullName>
    </recommendedName>
</protein>
<dbReference type="Proteomes" id="UP000478995">
    <property type="component" value="Unassembled WGS sequence"/>
</dbReference>
<comment type="caution">
    <text evidence="1">The sequence shown here is derived from an EMBL/GenBank/DDBJ whole genome shotgun (WGS) entry which is preliminary data.</text>
</comment>
<accession>A0A6B4G5M5</accession>
<evidence type="ECO:0008006" key="3">
    <source>
        <dbReference type="Google" id="ProtNLM"/>
    </source>
</evidence>